<name>A0A1D1W8I4_RAMVA</name>
<comment type="caution">
    <text evidence="2">The sequence shown here is derived from an EMBL/GenBank/DDBJ whole genome shotgun (WGS) entry which is preliminary data.</text>
</comment>
<proteinExistence type="predicted"/>
<dbReference type="Proteomes" id="UP000186922">
    <property type="component" value="Unassembled WGS sequence"/>
</dbReference>
<organism evidence="2 3">
    <name type="scientific">Ramazzottius varieornatus</name>
    <name type="common">Water bear</name>
    <name type="synonym">Tardigrade</name>
    <dbReference type="NCBI Taxonomy" id="947166"/>
    <lineage>
        <taxon>Eukaryota</taxon>
        <taxon>Metazoa</taxon>
        <taxon>Ecdysozoa</taxon>
        <taxon>Tardigrada</taxon>
        <taxon>Eutardigrada</taxon>
        <taxon>Parachela</taxon>
        <taxon>Hypsibioidea</taxon>
        <taxon>Ramazzottiidae</taxon>
        <taxon>Ramazzottius</taxon>
    </lineage>
</organism>
<dbReference type="EMBL" id="BDGG01000025">
    <property type="protein sequence ID" value="GAV09656.1"/>
    <property type="molecule type" value="Genomic_DNA"/>
</dbReference>
<dbReference type="OrthoDB" id="10491903at2759"/>
<evidence type="ECO:0000256" key="1">
    <source>
        <dbReference type="SAM" id="Phobius"/>
    </source>
</evidence>
<gene>
    <name evidence="2" type="primary">RvY_19160</name>
    <name evidence="2" type="synonym">RvY_19160.1</name>
    <name evidence="2" type="ORF">RvY_19160-1</name>
</gene>
<sequence length="164" mass="18259">MGAVTNSTADVGIAAVGISASRNQHFTMIDSFLRRPYLVVIHRTHLISIPSSEFLQHTLGEMVSDSVWFSMISALLVLIILGMFVDGMEKTKEGKGGERSAESGPFRSSEWDWVFRVSHNTEPASGHVRFRQSERTTISRCQKLTGVRFHGLWNADSSRDAKCT</sequence>
<evidence type="ECO:0000313" key="2">
    <source>
        <dbReference type="EMBL" id="GAV09656.1"/>
    </source>
</evidence>
<dbReference type="AlphaFoldDB" id="A0A1D1W8I4"/>
<protein>
    <submittedName>
        <fullName evidence="2">Uncharacterized protein</fullName>
    </submittedName>
</protein>
<feature type="transmembrane region" description="Helical" evidence="1">
    <location>
        <begin position="67"/>
        <end position="85"/>
    </location>
</feature>
<keyword evidence="3" id="KW-1185">Reference proteome</keyword>
<evidence type="ECO:0000313" key="3">
    <source>
        <dbReference type="Proteomes" id="UP000186922"/>
    </source>
</evidence>
<accession>A0A1D1W8I4</accession>
<keyword evidence="1" id="KW-1133">Transmembrane helix</keyword>
<keyword evidence="1" id="KW-0472">Membrane</keyword>
<reference evidence="2 3" key="1">
    <citation type="journal article" date="2016" name="Nat. Commun.">
        <title>Extremotolerant tardigrade genome and improved radiotolerance of human cultured cells by tardigrade-unique protein.</title>
        <authorList>
            <person name="Hashimoto T."/>
            <person name="Horikawa D.D."/>
            <person name="Saito Y."/>
            <person name="Kuwahara H."/>
            <person name="Kozuka-Hata H."/>
            <person name="Shin-I T."/>
            <person name="Minakuchi Y."/>
            <person name="Ohishi K."/>
            <person name="Motoyama A."/>
            <person name="Aizu T."/>
            <person name="Enomoto A."/>
            <person name="Kondo K."/>
            <person name="Tanaka S."/>
            <person name="Hara Y."/>
            <person name="Koshikawa S."/>
            <person name="Sagara H."/>
            <person name="Miura T."/>
            <person name="Yokobori S."/>
            <person name="Miyagawa K."/>
            <person name="Suzuki Y."/>
            <person name="Kubo T."/>
            <person name="Oyama M."/>
            <person name="Kohara Y."/>
            <person name="Fujiyama A."/>
            <person name="Arakawa K."/>
            <person name="Katayama T."/>
            <person name="Toyoda A."/>
            <person name="Kunieda T."/>
        </authorList>
    </citation>
    <scope>NUCLEOTIDE SEQUENCE [LARGE SCALE GENOMIC DNA]</scope>
    <source>
        <strain evidence="2 3">YOKOZUNA-1</strain>
    </source>
</reference>
<keyword evidence="1" id="KW-0812">Transmembrane</keyword>